<feature type="compositionally biased region" description="Basic and acidic residues" evidence="1">
    <location>
        <begin position="118"/>
        <end position="132"/>
    </location>
</feature>
<feature type="compositionally biased region" description="Basic and acidic residues" evidence="1">
    <location>
        <begin position="380"/>
        <end position="401"/>
    </location>
</feature>
<feature type="compositionally biased region" description="Low complexity" evidence="1">
    <location>
        <begin position="107"/>
        <end position="117"/>
    </location>
</feature>
<evidence type="ECO:0000256" key="1">
    <source>
        <dbReference type="SAM" id="MobiDB-lite"/>
    </source>
</evidence>
<feature type="compositionally biased region" description="Gly residues" evidence="1">
    <location>
        <begin position="467"/>
        <end position="476"/>
    </location>
</feature>
<feature type="compositionally biased region" description="Basic and acidic residues" evidence="1">
    <location>
        <begin position="342"/>
        <end position="361"/>
    </location>
</feature>
<feature type="region of interest" description="Disordered" evidence="1">
    <location>
        <begin position="573"/>
        <end position="699"/>
    </location>
</feature>
<feature type="compositionally biased region" description="Basic and acidic residues" evidence="1">
    <location>
        <begin position="446"/>
        <end position="456"/>
    </location>
</feature>
<feature type="compositionally biased region" description="Low complexity" evidence="1">
    <location>
        <begin position="519"/>
        <end position="534"/>
    </location>
</feature>
<feature type="compositionally biased region" description="Low complexity" evidence="1">
    <location>
        <begin position="457"/>
        <end position="466"/>
    </location>
</feature>
<dbReference type="EMBL" id="CADCUH010000034">
    <property type="protein sequence ID" value="CAA9325221.1"/>
    <property type="molecule type" value="Genomic_DNA"/>
</dbReference>
<gene>
    <name evidence="2" type="ORF">AVDCRST_MAG36-624</name>
</gene>
<feature type="non-terminal residue" evidence="2">
    <location>
        <position position="1"/>
    </location>
</feature>
<evidence type="ECO:0000313" key="2">
    <source>
        <dbReference type="EMBL" id="CAA9325221.1"/>
    </source>
</evidence>
<feature type="compositionally biased region" description="Basic residues" evidence="1">
    <location>
        <begin position="477"/>
        <end position="494"/>
    </location>
</feature>
<feature type="compositionally biased region" description="Basic and acidic residues" evidence="1">
    <location>
        <begin position="661"/>
        <end position="670"/>
    </location>
</feature>
<feature type="compositionally biased region" description="Low complexity" evidence="1">
    <location>
        <begin position="254"/>
        <end position="263"/>
    </location>
</feature>
<accession>A0A6J4L8K2</accession>
<feature type="compositionally biased region" description="Basic residues" evidence="1">
    <location>
        <begin position="611"/>
        <end position="651"/>
    </location>
</feature>
<feature type="compositionally biased region" description="Basic and acidic residues" evidence="1">
    <location>
        <begin position="168"/>
        <end position="179"/>
    </location>
</feature>
<sequence length="699" mass="75502">APSARRQSHRPSLEVGRRRRLGGDPRGRRGLRPAADRGPEQRGVLVAPVRCRVDAGDRTAGAVPGPERHPHRGRLRAGVRPDPGGPRDGTGAGRAVPGARRGRGRGARAVPVRGRPGSADRRHLRPREERLGGHARRRRGAARARGDRGGRGLHRRGRWPGGRLGGGVRRDRHDAALRHARDRRRHPAAELPQPGAVDAADPLGGRRTDGVAGDRLPAGSVRRPDRERPEPGDPHDPGHRRGHRLRPAARRPLPRGAAPARGPARGDGVRAAPGGAGDPGQRCHGCARHALPAPRGDELDCGAGAGGCGRRRRRPRRHGDVAAGASRGGRALGLLAPAPDVPLRRADLRWDLGPRGPRDRTTSPGGVGGDLRPPRRRLSRGGDPRRRGDRRRGQLHHDLRLGRGPAGARRARPPRPVEHRAGGGSSRAGRRGAGGAERRRGRRRPQRADRPGRDRLPPGAGPRRPGVAGGLRGGRAGPRRRAPGRGRGRPRGRLVRGLPRHQDRVGPRQQGDHPGGPARGPAHPRRAAAGAHGAAHPHRDRRALLRCRARPVVAALRVRLRLRGRRHGLPALRVRVPGGAGDRLQHLPHDPGARGDARPRHPPGVAGRPHLDRRGHHLRRARPRRHLPRPRHDPRRVHRRARGGGRARGRPRHDGGPVGARHRDQPRPRWPDLVAEPAGPAGRREPGGRDRALGPRHGL</sequence>
<feature type="non-terminal residue" evidence="2">
    <location>
        <position position="699"/>
    </location>
</feature>
<proteinExistence type="predicted"/>
<feature type="compositionally biased region" description="Basic residues" evidence="1">
    <location>
        <begin position="133"/>
        <end position="142"/>
    </location>
</feature>
<protein>
    <submittedName>
        <fullName evidence="2">Uncharacterized protein</fullName>
    </submittedName>
</protein>
<organism evidence="2">
    <name type="scientific">uncultured Nocardioidaceae bacterium</name>
    <dbReference type="NCBI Taxonomy" id="253824"/>
    <lineage>
        <taxon>Bacteria</taxon>
        <taxon>Bacillati</taxon>
        <taxon>Actinomycetota</taxon>
        <taxon>Actinomycetes</taxon>
        <taxon>Propionibacteriales</taxon>
        <taxon>Nocardioidaceae</taxon>
        <taxon>environmental samples</taxon>
    </lineage>
</organism>
<feature type="compositionally biased region" description="Basic residues" evidence="1">
    <location>
        <begin position="240"/>
        <end position="253"/>
    </location>
</feature>
<feature type="compositionally biased region" description="Basic and acidic residues" evidence="1">
    <location>
        <begin position="682"/>
        <end position="693"/>
    </location>
</feature>
<dbReference type="AlphaFoldDB" id="A0A6J4L8K2"/>
<name>A0A6J4L8K2_9ACTN</name>
<feature type="compositionally biased region" description="Gly residues" evidence="1">
    <location>
        <begin position="422"/>
        <end position="435"/>
    </location>
</feature>
<reference evidence="2" key="1">
    <citation type="submission" date="2020-02" db="EMBL/GenBank/DDBJ databases">
        <authorList>
            <person name="Meier V. D."/>
        </authorList>
    </citation>
    <scope>NUCLEOTIDE SEQUENCE</scope>
    <source>
        <strain evidence="2">AVDCRST_MAG36</strain>
    </source>
</reference>
<feature type="region of interest" description="Disordered" evidence="1">
    <location>
        <begin position="1"/>
        <end position="543"/>
    </location>
</feature>
<feature type="compositionally biased region" description="Basic and acidic residues" evidence="1">
    <location>
        <begin position="222"/>
        <end position="239"/>
    </location>
</feature>
<feature type="compositionally biased region" description="Basic and acidic residues" evidence="1">
    <location>
        <begin position="11"/>
        <end position="27"/>
    </location>
</feature>
<feature type="compositionally biased region" description="Basic and acidic residues" evidence="1">
    <location>
        <begin position="583"/>
        <end position="599"/>
    </location>
</feature>